<gene>
    <name evidence="4" type="ORF">HK103_004863</name>
</gene>
<reference evidence="4" key="1">
    <citation type="submission" date="2020-05" db="EMBL/GenBank/DDBJ databases">
        <title>Phylogenomic resolution of chytrid fungi.</title>
        <authorList>
            <person name="Stajich J.E."/>
            <person name="Amses K."/>
            <person name="Simmons R."/>
            <person name="Seto K."/>
            <person name="Myers J."/>
            <person name="Bonds A."/>
            <person name="Quandt C.A."/>
            <person name="Barry K."/>
            <person name="Liu P."/>
            <person name="Grigoriev I."/>
            <person name="Longcore J.E."/>
            <person name="James T.Y."/>
        </authorList>
    </citation>
    <scope>NUCLEOTIDE SEQUENCE</scope>
    <source>
        <strain evidence="4">PLAUS21</strain>
    </source>
</reference>
<dbReference type="Proteomes" id="UP001210925">
    <property type="component" value="Unassembled WGS sequence"/>
</dbReference>
<dbReference type="SUPFAM" id="SSF53474">
    <property type="entry name" value="alpha/beta-Hydrolases"/>
    <property type="match status" value="1"/>
</dbReference>
<dbReference type="GO" id="GO:0016787">
    <property type="term" value="F:hydrolase activity"/>
    <property type="evidence" value="ECO:0007669"/>
    <property type="project" value="UniProtKB-KW"/>
</dbReference>
<accession>A0AAD5Y3T3</accession>
<dbReference type="PANTHER" id="PTHR48081:SF33">
    <property type="entry name" value="KYNURENINE FORMAMIDASE"/>
    <property type="match status" value="1"/>
</dbReference>
<keyword evidence="1" id="KW-0378">Hydrolase</keyword>
<sequence>MDLIKSTATAPYIFVKSSISTYAELIERLRYHYSSMIPFPKSWVSLCIFLMVSPLLFHLLFPLWISLLSVPCFISWTLYLAFAQHQNPNRVKILHIAIPTIPLSPIRIFQVNRAFFNYLSKNIYGPPMVIFKTFIWSTWNKKNKQVMSKGRIAKNINFGSKFKDTTLDVYESTFENRDHVSYLHSKENHRPVIIFIHGGGWNSGHKNLYSPIGYNLTQRGFVTVIPNYTLWPKATISEMVADIDAAIKWTLRNIRKYGGDASNITLVGHAAGAHLCMTSVLNYAKRACESHSDHSSAIEKYAQSHVHKLMGVVLLNGIYDIPQHLNFEKIRGIEELSCMSRLFENKLESFKYWSPTEILKRSARFIEKGDFQQFIPHNIMLVHAKHDDVVPFESSKLLYDSLSKMKLENLSLVAYNGTDHYQYLYDLFLAREEFFEHLDRFYRNCRNIKRYKRWLTVEGLRNPKFVPITFAEFVEGSRTHSSQTSSDSDLLR</sequence>
<feature type="domain" description="BD-FAE-like" evidence="3">
    <location>
        <begin position="185"/>
        <end position="402"/>
    </location>
</feature>
<keyword evidence="2" id="KW-1133">Transmembrane helix</keyword>
<evidence type="ECO:0000256" key="2">
    <source>
        <dbReference type="SAM" id="Phobius"/>
    </source>
</evidence>
<dbReference type="InterPro" id="IPR029058">
    <property type="entry name" value="AB_hydrolase_fold"/>
</dbReference>
<dbReference type="Gene3D" id="3.40.50.1820">
    <property type="entry name" value="alpha/beta hydrolase"/>
    <property type="match status" value="1"/>
</dbReference>
<evidence type="ECO:0000313" key="4">
    <source>
        <dbReference type="EMBL" id="KAJ3257165.1"/>
    </source>
</evidence>
<keyword evidence="5" id="KW-1185">Reference proteome</keyword>
<dbReference type="EMBL" id="JADGKB010000041">
    <property type="protein sequence ID" value="KAJ3257165.1"/>
    <property type="molecule type" value="Genomic_DNA"/>
</dbReference>
<keyword evidence="2" id="KW-0812">Transmembrane</keyword>
<protein>
    <recommendedName>
        <fullName evidence="3">BD-FAE-like domain-containing protein</fullName>
    </recommendedName>
</protein>
<dbReference type="InterPro" id="IPR049492">
    <property type="entry name" value="BD-FAE-like_dom"/>
</dbReference>
<comment type="caution">
    <text evidence="4">The sequence shown here is derived from an EMBL/GenBank/DDBJ whole genome shotgun (WGS) entry which is preliminary data.</text>
</comment>
<name>A0AAD5Y3T3_9FUNG</name>
<evidence type="ECO:0000259" key="3">
    <source>
        <dbReference type="Pfam" id="PF20434"/>
    </source>
</evidence>
<dbReference type="InterPro" id="IPR050300">
    <property type="entry name" value="GDXG_lipolytic_enzyme"/>
</dbReference>
<dbReference type="AlphaFoldDB" id="A0AAD5Y3T3"/>
<dbReference type="Pfam" id="PF20434">
    <property type="entry name" value="BD-FAE"/>
    <property type="match status" value="1"/>
</dbReference>
<organism evidence="4 5">
    <name type="scientific">Boothiomyces macroporosus</name>
    <dbReference type="NCBI Taxonomy" id="261099"/>
    <lineage>
        <taxon>Eukaryota</taxon>
        <taxon>Fungi</taxon>
        <taxon>Fungi incertae sedis</taxon>
        <taxon>Chytridiomycota</taxon>
        <taxon>Chytridiomycota incertae sedis</taxon>
        <taxon>Chytridiomycetes</taxon>
        <taxon>Rhizophydiales</taxon>
        <taxon>Terramycetaceae</taxon>
        <taxon>Boothiomyces</taxon>
    </lineage>
</organism>
<feature type="transmembrane region" description="Helical" evidence="2">
    <location>
        <begin position="38"/>
        <end position="57"/>
    </location>
</feature>
<dbReference type="PANTHER" id="PTHR48081">
    <property type="entry name" value="AB HYDROLASE SUPERFAMILY PROTEIN C4A8.06C"/>
    <property type="match status" value="1"/>
</dbReference>
<keyword evidence="2" id="KW-0472">Membrane</keyword>
<proteinExistence type="predicted"/>
<evidence type="ECO:0000313" key="5">
    <source>
        <dbReference type="Proteomes" id="UP001210925"/>
    </source>
</evidence>
<evidence type="ECO:0000256" key="1">
    <source>
        <dbReference type="ARBA" id="ARBA00022801"/>
    </source>
</evidence>